<evidence type="ECO:0000256" key="2">
    <source>
        <dbReference type="ARBA" id="ARBA00022737"/>
    </source>
</evidence>
<dbReference type="EMBL" id="CATQJA010002655">
    <property type="protein sequence ID" value="CAJ0579185.1"/>
    <property type="molecule type" value="Genomic_DNA"/>
</dbReference>
<dbReference type="Gene3D" id="1.10.238.10">
    <property type="entry name" value="EF-hand"/>
    <property type="match status" value="3"/>
</dbReference>
<evidence type="ECO:0000259" key="4">
    <source>
        <dbReference type="PROSITE" id="PS50222"/>
    </source>
</evidence>
<dbReference type="SMART" id="SM00054">
    <property type="entry name" value="EFh"/>
    <property type="match status" value="5"/>
</dbReference>
<evidence type="ECO:0000313" key="5">
    <source>
        <dbReference type="EMBL" id="CAJ0579185.1"/>
    </source>
</evidence>
<dbReference type="InterPro" id="IPR002048">
    <property type="entry name" value="EF_hand_dom"/>
</dbReference>
<feature type="domain" description="EF-hand" evidence="4">
    <location>
        <begin position="235"/>
        <end position="260"/>
    </location>
</feature>
<dbReference type="GO" id="GO:0005783">
    <property type="term" value="C:endoplasmic reticulum"/>
    <property type="evidence" value="ECO:0007669"/>
    <property type="project" value="TreeGrafter"/>
</dbReference>
<accession>A0AA36GB83</accession>
<keyword evidence="2" id="KW-0677">Repeat</keyword>
<dbReference type="PANTHER" id="PTHR10827:SF98">
    <property type="entry name" value="45 KDA CALCIUM-BINDING PROTEIN"/>
    <property type="match status" value="1"/>
</dbReference>
<evidence type="ECO:0000256" key="3">
    <source>
        <dbReference type="ARBA" id="ARBA00022837"/>
    </source>
</evidence>
<dbReference type="InterPro" id="IPR011992">
    <property type="entry name" value="EF-hand-dom_pair"/>
</dbReference>
<sequence length="309" mass="35234">MMSVFVLTTSLFVLTSAIPLLPVNSNPLRPDHLKGVPLERDGDLNKDFRKEVLLAGVGESSDPDDDKSLIIRLFVTADLNSDQFLSLDELEKEIHKNAILHINASKEEAAKTFHEVDLDKNNVIDWNEYIQAKAQHAEEHHDHKEGVDEKEAFREADLNFDNQLDMAEWAGFLHPELSTYTLTKLAEDLLRSYDKDENGMLSRAEFVDYADGELEGPYAEQEKNEEQAREVEFDRDLDQNGDGYATLEELIAYVDPQGEGRHRREASELLWQVDTDEDGKLSLNEMMAQNLVLERSSLFSAGKRMHEDL</sequence>
<comment type="caution">
    <text evidence="5">The sequence shown here is derived from an EMBL/GenBank/DDBJ whole genome shotgun (WGS) entry which is preliminary data.</text>
</comment>
<feature type="non-terminal residue" evidence="5">
    <location>
        <position position="309"/>
    </location>
</feature>
<dbReference type="PROSITE" id="PS00018">
    <property type="entry name" value="EF_HAND_1"/>
    <property type="match status" value="4"/>
</dbReference>
<dbReference type="Pfam" id="PF13499">
    <property type="entry name" value="EF-hand_7"/>
    <property type="match status" value="1"/>
</dbReference>
<reference evidence="5" key="1">
    <citation type="submission" date="2023-06" db="EMBL/GenBank/DDBJ databases">
        <authorList>
            <person name="Delattre M."/>
        </authorList>
    </citation>
    <scope>NUCLEOTIDE SEQUENCE</scope>
    <source>
        <strain evidence="5">AF72</strain>
    </source>
</reference>
<feature type="domain" description="EF-hand" evidence="4">
    <location>
        <begin position="104"/>
        <end position="139"/>
    </location>
</feature>
<dbReference type="GO" id="GO:0005509">
    <property type="term" value="F:calcium ion binding"/>
    <property type="evidence" value="ECO:0007669"/>
    <property type="project" value="InterPro"/>
</dbReference>
<evidence type="ECO:0000313" key="6">
    <source>
        <dbReference type="Proteomes" id="UP001177023"/>
    </source>
</evidence>
<dbReference type="Pfam" id="PF13202">
    <property type="entry name" value="EF-hand_5"/>
    <property type="match status" value="2"/>
</dbReference>
<keyword evidence="1" id="KW-0479">Metal-binding</keyword>
<keyword evidence="6" id="KW-1185">Reference proteome</keyword>
<proteinExistence type="predicted"/>
<organism evidence="5 6">
    <name type="scientific">Mesorhabditis spiculigera</name>
    <dbReference type="NCBI Taxonomy" id="96644"/>
    <lineage>
        <taxon>Eukaryota</taxon>
        <taxon>Metazoa</taxon>
        <taxon>Ecdysozoa</taxon>
        <taxon>Nematoda</taxon>
        <taxon>Chromadorea</taxon>
        <taxon>Rhabditida</taxon>
        <taxon>Rhabditina</taxon>
        <taxon>Rhabditomorpha</taxon>
        <taxon>Rhabditoidea</taxon>
        <taxon>Rhabditidae</taxon>
        <taxon>Mesorhabditinae</taxon>
        <taxon>Mesorhabditis</taxon>
    </lineage>
</organism>
<dbReference type="SUPFAM" id="SSF47473">
    <property type="entry name" value="EF-hand"/>
    <property type="match status" value="2"/>
</dbReference>
<dbReference type="PROSITE" id="PS50222">
    <property type="entry name" value="EF_HAND_2"/>
    <property type="match status" value="3"/>
</dbReference>
<dbReference type="Proteomes" id="UP001177023">
    <property type="component" value="Unassembled WGS sequence"/>
</dbReference>
<dbReference type="PANTHER" id="PTHR10827">
    <property type="entry name" value="RETICULOCALBIN"/>
    <property type="match status" value="1"/>
</dbReference>
<dbReference type="AlphaFoldDB" id="A0AA36GB83"/>
<name>A0AA36GB83_9BILA</name>
<gene>
    <name evidence="5" type="ORF">MSPICULIGERA_LOCUS17415</name>
</gene>
<evidence type="ECO:0000256" key="1">
    <source>
        <dbReference type="ARBA" id="ARBA00022723"/>
    </source>
</evidence>
<dbReference type="GO" id="GO:0017156">
    <property type="term" value="P:calcium-ion regulated exocytosis"/>
    <property type="evidence" value="ECO:0007669"/>
    <property type="project" value="TreeGrafter"/>
</dbReference>
<feature type="domain" description="EF-hand" evidence="4">
    <location>
        <begin position="181"/>
        <end position="216"/>
    </location>
</feature>
<dbReference type="InterPro" id="IPR018247">
    <property type="entry name" value="EF_Hand_1_Ca_BS"/>
</dbReference>
<keyword evidence="3" id="KW-0106">Calcium</keyword>
<protein>
    <recommendedName>
        <fullName evidence="4">EF-hand domain-containing protein</fullName>
    </recommendedName>
</protein>